<protein>
    <submittedName>
        <fullName evidence="1">Membrane receptor RagA</fullName>
    </submittedName>
</protein>
<dbReference type="OrthoDB" id="1096764at2"/>
<accession>A0A385PY05</accession>
<organism evidence="1 2">
    <name type="scientific">Lachnoanaerobaculum umeaense</name>
    <dbReference type="NCBI Taxonomy" id="617123"/>
    <lineage>
        <taxon>Bacteria</taxon>
        <taxon>Bacillati</taxon>
        <taxon>Bacillota</taxon>
        <taxon>Clostridia</taxon>
        <taxon>Lachnospirales</taxon>
        <taxon>Lachnospiraceae</taxon>
        <taxon>Lachnoanaerobaculum</taxon>
    </lineage>
</organism>
<dbReference type="Proteomes" id="UP000265562">
    <property type="component" value="Chromosome"/>
</dbReference>
<name>A0A385PY05_9FIRM</name>
<gene>
    <name evidence="1" type="ORF">D4A81_02315</name>
</gene>
<reference evidence="1 2" key="1">
    <citation type="submission" date="2018-09" db="EMBL/GenBank/DDBJ databases">
        <title>Genome sequencing of Lachnoanaerobaculum umeaense DSM 23576.</title>
        <authorList>
            <person name="Kook J.-K."/>
            <person name="Park S.-N."/>
            <person name="Lim Y.K."/>
        </authorList>
    </citation>
    <scope>NUCLEOTIDE SEQUENCE [LARGE SCALE GENOMIC DNA]</scope>
    <source>
        <strain evidence="2">DSM 23576 \ CCUG 58757</strain>
    </source>
</reference>
<dbReference type="EMBL" id="CP032364">
    <property type="protein sequence ID" value="AYA98862.1"/>
    <property type="molecule type" value="Genomic_DNA"/>
</dbReference>
<proteinExistence type="predicted"/>
<dbReference type="AlphaFoldDB" id="A0A385PY05"/>
<dbReference type="KEGG" id="lua:D4A81_02315"/>
<evidence type="ECO:0000313" key="1">
    <source>
        <dbReference type="EMBL" id="AYA98862.1"/>
    </source>
</evidence>
<evidence type="ECO:0000313" key="2">
    <source>
        <dbReference type="Proteomes" id="UP000265562"/>
    </source>
</evidence>
<keyword evidence="2" id="KW-1185">Reference proteome</keyword>
<keyword evidence="1" id="KW-0675">Receptor</keyword>
<sequence>MKVVITDSGILWHYGNPILKKYKHLVLVVCLDGSKVTDEYECFICPHKSFGLGMSMGVGSRVYNDLEDVADELYYKLRSEDDILFLTDGNPASLYPYYIIKNRKHHMNIHLWASPPWSIEGKARMNIHKDMLSDLSGVKSVCYIDTQDYLKNEYKNFGGLLEDVQNYFEEIFPIVIDSISKIENESYFDLVSKSYIPLGKVLNKNDILENRYLTGDVNIASMYLIEGMVYIPNYMESNTYTKDTIYRSVARIDGKKICNTLREYRFKLAQMNSIEFNSEECSYVGACAGTCEKCDEEARYLSMKLSEIPKEKQRIPRLGLEEVE</sequence>
<dbReference type="RefSeq" id="WP_111525295.1">
    <property type="nucleotide sequence ID" value="NZ_CP032364.1"/>
</dbReference>